<keyword evidence="1" id="KW-1133">Transmembrane helix</keyword>
<dbReference type="AlphaFoldDB" id="A0A1J5U4E2"/>
<dbReference type="SUPFAM" id="SSF53335">
    <property type="entry name" value="S-adenosyl-L-methionine-dependent methyltransferases"/>
    <property type="match status" value="1"/>
</dbReference>
<dbReference type="GO" id="GO:0102208">
    <property type="term" value="F:2-polyprenyl-6-hydroxyphenol methylase activity"/>
    <property type="evidence" value="ECO:0007669"/>
    <property type="project" value="UniProtKB-EC"/>
</dbReference>
<organism evidence="2">
    <name type="scientific">mine drainage metagenome</name>
    <dbReference type="NCBI Taxonomy" id="410659"/>
    <lineage>
        <taxon>unclassified sequences</taxon>
        <taxon>metagenomes</taxon>
        <taxon>ecological metagenomes</taxon>
    </lineage>
</organism>
<dbReference type="EMBL" id="MLJW01000001">
    <property type="protein sequence ID" value="OIR19166.1"/>
    <property type="molecule type" value="Genomic_DNA"/>
</dbReference>
<name>A0A1J5U4E2_9ZZZZ</name>
<feature type="transmembrane region" description="Helical" evidence="1">
    <location>
        <begin position="247"/>
        <end position="265"/>
    </location>
</feature>
<dbReference type="EC" id="2.1.1.64" evidence="2"/>
<keyword evidence="2" id="KW-0489">Methyltransferase</keyword>
<comment type="caution">
    <text evidence="2">The sequence shown here is derived from an EMBL/GenBank/DDBJ whole genome shotgun (WGS) entry which is preliminary data.</text>
</comment>
<dbReference type="Gene3D" id="3.40.50.150">
    <property type="entry name" value="Vaccinia Virus protein VP39"/>
    <property type="match status" value="1"/>
</dbReference>
<reference evidence="2" key="1">
    <citation type="submission" date="2016-10" db="EMBL/GenBank/DDBJ databases">
        <title>Sequence of Gallionella enrichment culture.</title>
        <authorList>
            <person name="Poehlein A."/>
            <person name="Muehling M."/>
            <person name="Daniel R."/>
        </authorList>
    </citation>
    <scope>NUCLEOTIDE SEQUENCE</scope>
</reference>
<gene>
    <name evidence="2" type="primary">ubiG_1</name>
    <name evidence="2" type="ORF">GALL_00450</name>
</gene>
<dbReference type="EC" id="2.1.1.222" evidence="2"/>
<evidence type="ECO:0000256" key="1">
    <source>
        <dbReference type="SAM" id="Phobius"/>
    </source>
</evidence>
<keyword evidence="2" id="KW-0830">Ubiquinone</keyword>
<dbReference type="PANTHER" id="PTHR43861:SF6">
    <property type="entry name" value="METHYLTRANSFERASE TYPE 11"/>
    <property type="match status" value="1"/>
</dbReference>
<dbReference type="GO" id="GO:0061542">
    <property type="term" value="F:3-demethylubiquinol 3-O-methyltransferase activity"/>
    <property type="evidence" value="ECO:0007669"/>
    <property type="project" value="UniProtKB-EC"/>
</dbReference>
<dbReference type="InterPro" id="IPR029063">
    <property type="entry name" value="SAM-dependent_MTases_sf"/>
</dbReference>
<keyword evidence="2" id="KW-0808">Transferase</keyword>
<dbReference type="CDD" id="cd02440">
    <property type="entry name" value="AdoMet_MTases"/>
    <property type="match status" value="1"/>
</dbReference>
<dbReference type="PANTHER" id="PTHR43861">
    <property type="entry name" value="TRANS-ACONITATE 2-METHYLTRANSFERASE-RELATED"/>
    <property type="match status" value="1"/>
</dbReference>
<sequence>MPYKISKCTVCDLEQTIPLPNQLEMNSLYEQFYNFSGERNTRYTQLREKFVNSIVYRIWMAIDGDISFHKMSGAGKLLDVGCNEGRGLEFYQGHGFTAEGLELNSKAAEVARRKGFTVYGSTLENFTTQNRYDVVVLSNVLEHSLNPVDMLRHIHRLLNANGQVWISCPNSQSWLRSAFGRYWINWHVPFHVVHFSSGTLREMLKKTGFEVVSLRQETPALWVAHSLIARLFAKPGLPTRQLRSAPLVAALILLIRGLFFPMLWLGNLSKRGDCLVVVARKK</sequence>
<proteinExistence type="predicted"/>
<dbReference type="GO" id="GO:0032259">
    <property type="term" value="P:methylation"/>
    <property type="evidence" value="ECO:0007669"/>
    <property type="project" value="UniProtKB-KW"/>
</dbReference>
<dbReference type="Pfam" id="PF13489">
    <property type="entry name" value="Methyltransf_23"/>
    <property type="match status" value="1"/>
</dbReference>
<keyword evidence="1" id="KW-0472">Membrane</keyword>
<protein>
    <submittedName>
        <fullName evidence="2">Ubiquinone biosynthesis O-methyltransferase</fullName>
        <ecNumber evidence="2">2.1.1.222</ecNumber>
        <ecNumber evidence="2">2.1.1.64</ecNumber>
    </submittedName>
</protein>
<evidence type="ECO:0000313" key="2">
    <source>
        <dbReference type="EMBL" id="OIR19166.1"/>
    </source>
</evidence>
<accession>A0A1J5U4E2</accession>
<keyword evidence="1" id="KW-0812">Transmembrane</keyword>